<feature type="transmembrane region" description="Helical" evidence="2">
    <location>
        <begin position="40"/>
        <end position="56"/>
    </location>
</feature>
<evidence type="ECO:0000256" key="1">
    <source>
        <dbReference type="SAM" id="MobiDB-lite"/>
    </source>
</evidence>
<reference evidence="4 5" key="1">
    <citation type="submission" date="2021-01" db="EMBL/GenBank/DDBJ databases">
        <title>Genomic Encyclopedia of Type Strains, Phase IV (KMG-IV): sequencing the most valuable type-strain genomes for metagenomic binning, comparative biology and taxonomic classification.</title>
        <authorList>
            <person name="Goeker M."/>
        </authorList>
    </citation>
    <scope>NUCLEOTIDE SEQUENCE [LARGE SCALE GENOMIC DNA]</scope>
    <source>
        <strain evidence="4 5">DSM 105482</strain>
    </source>
</reference>
<gene>
    <name evidence="4" type="ORF">JOC77_003957</name>
</gene>
<dbReference type="InterPro" id="IPR052901">
    <property type="entry name" value="Bact_TGase-like"/>
</dbReference>
<evidence type="ECO:0000256" key="2">
    <source>
        <dbReference type="SAM" id="Phobius"/>
    </source>
</evidence>
<evidence type="ECO:0000313" key="4">
    <source>
        <dbReference type="EMBL" id="MBM7694496.1"/>
    </source>
</evidence>
<name>A0ABS2QQG9_9BACI</name>
<accession>A0ABS2QQG9</accession>
<keyword evidence="5" id="KW-1185">Reference proteome</keyword>
<dbReference type="Gene3D" id="3.10.620.30">
    <property type="match status" value="1"/>
</dbReference>
<feature type="transmembrane region" description="Helical" evidence="2">
    <location>
        <begin position="85"/>
        <end position="107"/>
    </location>
</feature>
<organism evidence="4 5">
    <name type="scientific">Peribacillus deserti</name>
    <dbReference type="NCBI Taxonomy" id="673318"/>
    <lineage>
        <taxon>Bacteria</taxon>
        <taxon>Bacillati</taxon>
        <taxon>Bacillota</taxon>
        <taxon>Bacilli</taxon>
        <taxon>Bacillales</taxon>
        <taxon>Bacillaceae</taxon>
        <taxon>Peribacillus</taxon>
    </lineage>
</organism>
<dbReference type="Pfam" id="PF01841">
    <property type="entry name" value="Transglut_core"/>
    <property type="match status" value="1"/>
</dbReference>
<feature type="transmembrane region" description="Helical" evidence="2">
    <location>
        <begin position="144"/>
        <end position="163"/>
    </location>
</feature>
<keyword evidence="2" id="KW-0472">Membrane</keyword>
<feature type="transmembrane region" description="Helical" evidence="2">
    <location>
        <begin position="620"/>
        <end position="637"/>
    </location>
</feature>
<feature type="transmembrane region" description="Helical" evidence="2">
    <location>
        <begin position="204"/>
        <end position="222"/>
    </location>
</feature>
<evidence type="ECO:0000259" key="3">
    <source>
        <dbReference type="SMART" id="SM00460"/>
    </source>
</evidence>
<feature type="domain" description="Transglutaminase-like" evidence="3">
    <location>
        <begin position="482"/>
        <end position="556"/>
    </location>
</feature>
<dbReference type="InterPro" id="IPR038765">
    <property type="entry name" value="Papain-like_cys_pep_sf"/>
</dbReference>
<dbReference type="EMBL" id="JAFBFI010000025">
    <property type="protein sequence ID" value="MBM7694496.1"/>
    <property type="molecule type" value="Genomic_DNA"/>
</dbReference>
<proteinExistence type="predicted"/>
<dbReference type="SUPFAM" id="SSF54001">
    <property type="entry name" value="Cysteine proteinases"/>
    <property type="match status" value="1"/>
</dbReference>
<protein>
    <submittedName>
        <fullName evidence="4">Transglutaminase-like putative cysteine protease</fullName>
    </submittedName>
</protein>
<dbReference type="PANTHER" id="PTHR42736:SF1">
    <property type="entry name" value="PROTEIN-GLUTAMINE GAMMA-GLUTAMYLTRANSFERASE"/>
    <property type="match status" value="1"/>
</dbReference>
<evidence type="ECO:0000313" key="5">
    <source>
        <dbReference type="Proteomes" id="UP000823486"/>
    </source>
</evidence>
<keyword evidence="2" id="KW-1133">Transmembrane helix</keyword>
<feature type="region of interest" description="Disordered" evidence="1">
    <location>
        <begin position="573"/>
        <end position="604"/>
    </location>
</feature>
<keyword evidence="2" id="KW-0812">Transmembrane</keyword>
<feature type="transmembrane region" description="Helical" evidence="2">
    <location>
        <begin position="12"/>
        <end position="28"/>
    </location>
</feature>
<dbReference type="RefSeq" id="WP_204547114.1">
    <property type="nucleotide sequence ID" value="NZ_JAFBFI010000025.1"/>
</dbReference>
<dbReference type="PANTHER" id="PTHR42736">
    <property type="entry name" value="PROTEIN-GLUTAMINE GAMMA-GLUTAMYLTRANSFERASE"/>
    <property type="match status" value="1"/>
</dbReference>
<comment type="caution">
    <text evidence="4">The sequence shown here is derived from an EMBL/GenBank/DDBJ whole genome shotgun (WGS) entry which is preliminary data.</text>
</comment>
<sequence length="738" mass="84886">MRGDSANQSKFGYLLLYFLGFLLLWEWVKPLGELTDTGNLAIFVAFMGMALLLKYINLSRILRFSIITLYILTIIHHFYYKNHVLIGLVWIIAFIKNAAANIDLLLTSRWFEISNDFKTLLFFLLLCLMTYLISYWVVVRKKMLLFFLVSVVYVTVLDTFTVYHADSAIIRLIVNGFAILGIQTYYRTIETEKITYSSLAITRWMLPLGLLIACSVCLGFSGPKQDPIWPDPVPFIKSYSDIVSGQGTVSTVGYGENDDKLGGAFESDSTVVFQAKASVRHYWKVENKNFYTGKGWEVANVASDSIIRLPENEKLYFFSLPDKKKSEFKATVTVDRKYKHIPYPEPMGLTKVKAGEASYFDFDVNKEKILSYGEDQSSVQLSEYSIEYEQPRYDVNLLRKTGNPDFRTGIRLSPQELDLYTQLPTTVPQRVKDLAGEITVNKNNSFDQAKAIEDYFDGEDFVYDQRNVPFPAENQDYVDQFLFDTKVGYCDNYSTSMVVLLRSLGIPSRWAKGYSDGEFIRSEDNQNIYEITNNNAHSWVEVFFEGTGWVPFEPTKGFTNSARFQYPASGASSVQASAPQTEQKKATPVKPDQETAKKPASSSDTGLVENLKEVWENNKAWAFGILLILSLAVWGIYRSRGKWMPKIWLRIYKNKTPETYFLKTYPILLSELDRYGLKRPEGQTLREYAGYVDSFFYTMDMIRLTGVYEHMIYKGESKDTDWKEVHQMWERLMNKTIA</sequence>
<dbReference type="Proteomes" id="UP000823486">
    <property type="component" value="Unassembled WGS sequence"/>
</dbReference>
<dbReference type="SMART" id="SM00460">
    <property type="entry name" value="TGc"/>
    <property type="match status" value="1"/>
</dbReference>
<feature type="transmembrane region" description="Helical" evidence="2">
    <location>
        <begin position="119"/>
        <end position="138"/>
    </location>
</feature>
<dbReference type="InterPro" id="IPR002931">
    <property type="entry name" value="Transglutaminase-like"/>
</dbReference>